<dbReference type="Proteomes" id="UP000199249">
    <property type="component" value="Unassembled WGS sequence"/>
</dbReference>
<dbReference type="OrthoDB" id="1117499at2"/>
<name>A0A1H3GPV0_9BACT</name>
<evidence type="ECO:0008006" key="3">
    <source>
        <dbReference type="Google" id="ProtNLM"/>
    </source>
</evidence>
<evidence type="ECO:0000313" key="1">
    <source>
        <dbReference type="EMBL" id="SDY05346.1"/>
    </source>
</evidence>
<sequence>MTRSTLISRIFDTSRRSFRAAGLAGLLLGGAGLAGCGLQKDIDVELPAYPAQLVVEAYLENGQLPRISVTESVEYLAAPTPSVPTDVTATLTLPDGRREVLRFAPGQDRRTGKLYTHLGPRTLAAQPGQTFGLELTDTKGRRVTGSAVVPVLVPIDTVEWVFNDKPEAERRAYVLMRFQDPETPLDYYRFQIHRRRVNSNPEVEYTVEDRLSNGTEYTLGTGYDFKRDDTLVVSLYHLDRPYFQFLQSVQDARNANGNPFGQPSAIKNTVEGGLGVFTVLSYQRRQVIVK</sequence>
<reference evidence="2" key="1">
    <citation type="submission" date="2016-10" db="EMBL/GenBank/DDBJ databases">
        <authorList>
            <person name="Varghese N."/>
            <person name="Submissions S."/>
        </authorList>
    </citation>
    <scope>NUCLEOTIDE SEQUENCE [LARGE SCALE GENOMIC DNA]</scope>
    <source>
        <strain evidence="2">CGMCC 1.8975</strain>
    </source>
</reference>
<organism evidence="1 2">
    <name type="scientific">Hymenobacter psychrophilus</name>
    <dbReference type="NCBI Taxonomy" id="651662"/>
    <lineage>
        <taxon>Bacteria</taxon>
        <taxon>Pseudomonadati</taxon>
        <taxon>Bacteroidota</taxon>
        <taxon>Cytophagia</taxon>
        <taxon>Cytophagales</taxon>
        <taxon>Hymenobacteraceae</taxon>
        <taxon>Hymenobacter</taxon>
    </lineage>
</organism>
<dbReference type="STRING" id="651662.SAMN04488069_105122"/>
<dbReference type="EMBL" id="FNOV01000005">
    <property type="protein sequence ID" value="SDY05346.1"/>
    <property type="molecule type" value="Genomic_DNA"/>
</dbReference>
<dbReference type="AlphaFoldDB" id="A0A1H3GPV0"/>
<proteinExistence type="predicted"/>
<dbReference type="Pfam" id="PF14054">
    <property type="entry name" value="DUF4249"/>
    <property type="match status" value="1"/>
</dbReference>
<protein>
    <recommendedName>
        <fullName evidence="3">DUF4249 domain-containing protein</fullName>
    </recommendedName>
</protein>
<keyword evidence="2" id="KW-1185">Reference proteome</keyword>
<gene>
    <name evidence="1" type="ORF">SAMN04488069_105122</name>
</gene>
<dbReference type="RefSeq" id="WP_092739159.1">
    <property type="nucleotide sequence ID" value="NZ_FNOV01000005.1"/>
</dbReference>
<evidence type="ECO:0000313" key="2">
    <source>
        <dbReference type="Proteomes" id="UP000199249"/>
    </source>
</evidence>
<dbReference type="InterPro" id="IPR025345">
    <property type="entry name" value="DUF4249"/>
</dbReference>
<accession>A0A1H3GPV0</accession>